<organism evidence="1 2">
    <name type="scientific">Cryptococcus wingfieldii CBS 7118</name>
    <dbReference type="NCBI Taxonomy" id="1295528"/>
    <lineage>
        <taxon>Eukaryota</taxon>
        <taxon>Fungi</taxon>
        <taxon>Dikarya</taxon>
        <taxon>Basidiomycota</taxon>
        <taxon>Agaricomycotina</taxon>
        <taxon>Tremellomycetes</taxon>
        <taxon>Tremellales</taxon>
        <taxon>Cryptococcaceae</taxon>
        <taxon>Cryptococcus</taxon>
    </lineage>
</organism>
<name>A0A1E3HH07_9TREE</name>
<accession>A0A1E3HH07</accession>
<gene>
    <name evidence="1" type="ORF">L198_08144</name>
</gene>
<sequence>MSTCQNKRDTWLTVRQAVYGDEGGDARLMQFRVFSACCNLSFLAVVLHLGRRIHLYSHPNLAPRPSPLAPLRLALSAPPPRLSLPLSPPPASPPCFRLSACPSWPALPGPPSRLSSLLLPIGGGYGRSHRFQQLVLEGLFGWDFWMGWEAPSRAKRAYPERHSRLENSLQSELLALYPTDAEFGQLTASRVKRVT</sequence>
<protein>
    <submittedName>
        <fullName evidence="1">Uncharacterized protein</fullName>
    </submittedName>
</protein>
<dbReference type="RefSeq" id="XP_019027884.1">
    <property type="nucleotide sequence ID" value="XM_019180115.1"/>
</dbReference>
<comment type="caution">
    <text evidence="1">The sequence shown here is derived from an EMBL/GenBank/DDBJ whole genome shotgun (WGS) entry which is preliminary data.</text>
</comment>
<proteinExistence type="predicted"/>
<keyword evidence="2" id="KW-1185">Reference proteome</keyword>
<evidence type="ECO:0000313" key="1">
    <source>
        <dbReference type="EMBL" id="ODN75614.1"/>
    </source>
</evidence>
<dbReference type="GeneID" id="30197355"/>
<reference evidence="1 2" key="1">
    <citation type="submission" date="2016-06" db="EMBL/GenBank/DDBJ databases">
        <title>Evolution of pathogenesis and genome organization in the Tremellales.</title>
        <authorList>
            <person name="Cuomo C."/>
            <person name="Litvintseva A."/>
            <person name="Heitman J."/>
            <person name="Chen Y."/>
            <person name="Sun S."/>
            <person name="Springer D."/>
            <person name="Dromer F."/>
            <person name="Young S."/>
            <person name="Zeng Q."/>
            <person name="Chapman S."/>
            <person name="Gujja S."/>
            <person name="Saif S."/>
            <person name="Birren B."/>
        </authorList>
    </citation>
    <scope>NUCLEOTIDE SEQUENCE [LARGE SCALE GENOMIC DNA]</scope>
    <source>
        <strain evidence="1 2">CBS 7118</strain>
    </source>
</reference>
<dbReference type="AlphaFoldDB" id="A0A1E3HH07"/>
<evidence type="ECO:0000313" key="2">
    <source>
        <dbReference type="Proteomes" id="UP000094819"/>
    </source>
</evidence>
<dbReference type="Proteomes" id="UP000094819">
    <property type="component" value="Unassembled WGS sequence"/>
</dbReference>
<dbReference type="EMBL" id="AWGH01000055">
    <property type="protein sequence ID" value="ODN75614.1"/>
    <property type="molecule type" value="Genomic_DNA"/>
</dbReference>